<organism evidence="2 3">
    <name type="scientific">Leucobacter chromiireducens subsp. solipictus</name>
    <dbReference type="NCBI Taxonomy" id="398235"/>
    <lineage>
        <taxon>Bacteria</taxon>
        <taxon>Bacillati</taxon>
        <taxon>Actinomycetota</taxon>
        <taxon>Actinomycetes</taxon>
        <taxon>Micrococcales</taxon>
        <taxon>Microbacteriaceae</taxon>
        <taxon>Leucobacter</taxon>
    </lineage>
</organism>
<protein>
    <submittedName>
        <fullName evidence="2">Uncharacterized protein</fullName>
    </submittedName>
</protein>
<feature type="transmembrane region" description="Helical" evidence="1">
    <location>
        <begin position="115"/>
        <end position="138"/>
    </location>
</feature>
<sequence length="147" mass="15904">MHNLLQSSQRLPKTVPSDGDDSFSFSARYGQLLLSWFHWLHWTLQDIAAGGKLAGGHIAIGGVIAFAVFMLCIVAPLIRRTRQGYNDAAKLSVAIFITLMFSAGTSEVFSPASALIFQLVGFGVMIGLMPVAAVWTFIQSVTKDPTT</sequence>
<keyword evidence="1" id="KW-0472">Membrane</keyword>
<dbReference type="RefSeq" id="WP_202343809.1">
    <property type="nucleotide sequence ID" value="NZ_BAAAPI010000008.1"/>
</dbReference>
<evidence type="ECO:0000256" key="1">
    <source>
        <dbReference type="SAM" id="Phobius"/>
    </source>
</evidence>
<reference evidence="2 3" key="1">
    <citation type="submission" date="2018-09" db="EMBL/GenBank/DDBJ databases">
        <title>Comparative genomics of Leucobacter spp.</title>
        <authorList>
            <person name="Reis A.C."/>
            <person name="Kolvenbach B.A."/>
            <person name="Corvini P.F.X."/>
            <person name="Nunes O.C."/>
        </authorList>
    </citation>
    <scope>NUCLEOTIDE SEQUENCE [LARGE SCALE GENOMIC DNA]</scope>
    <source>
        <strain evidence="2 3">TAN 31504</strain>
    </source>
</reference>
<keyword evidence="1" id="KW-0812">Transmembrane</keyword>
<name>A0ABS1SGY0_9MICO</name>
<keyword evidence="3" id="KW-1185">Reference proteome</keyword>
<evidence type="ECO:0000313" key="2">
    <source>
        <dbReference type="EMBL" id="MBL3678543.1"/>
    </source>
</evidence>
<evidence type="ECO:0000313" key="3">
    <source>
        <dbReference type="Proteomes" id="UP001645859"/>
    </source>
</evidence>
<gene>
    <name evidence="2" type="ORF">D3230_04430</name>
</gene>
<proteinExistence type="predicted"/>
<feature type="transmembrane region" description="Helical" evidence="1">
    <location>
        <begin position="58"/>
        <end position="79"/>
    </location>
</feature>
<dbReference type="EMBL" id="QYAC01000002">
    <property type="protein sequence ID" value="MBL3678543.1"/>
    <property type="molecule type" value="Genomic_DNA"/>
</dbReference>
<comment type="caution">
    <text evidence="2">The sequence shown here is derived from an EMBL/GenBank/DDBJ whole genome shotgun (WGS) entry which is preliminary data.</text>
</comment>
<dbReference type="Proteomes" id="UP001645859">
    <property type="component" value="Unassembled WGS sequence"/>
</dbReference>
<feature type="transmembrane region" description="Helical" evidence="1">
    <location>
        <begin position="91"/>
        <end position="109"/>
    </location>
</feature>
<keyword evidence="1" id="KW-1133">Transmembrane helix</keyword>
<accession>A0ABS1SGY0</accession>